<organism evidence="8 9">
    <name type="scientific">Penicillium patulum</name>
    <name type="common">Penicillium griseofulvum</name>
    <dbReference type="NCBI Taxonomy" id="5078"/>
    <lineage>
        <taxon>Eukaryota</taxon>
        <taxon>Fungi</taxon>
        <taxon>Dikarya</taxon>
        <taxon>Ascomycota</taxon>
        <taxon>Pezizomycotina</taxon>
        <taxon>Eurotiomycetes</taxon>
        <taxon>Eurotiomycetidae</taxon>
        <taxon>Eurotiales</taxon>
        <taxon>Aspergillaceae</taxon>
        <taxon>Penicillium</taxon>
    </lineage>
</organism>
<evidence type="ECO:0000256" key="3">
    <source>
        <dbReference type="ARBA" id="ARBA00023180"/>
    </source>
</evidence>
<dbReference type="GO" id="GO:0004553">
    <property type="term" value="F:hydrolase activity, hydrolyzing O-glycosyl compounds"/>
    <property type="evidence" value="ECO:0007669"/>
    <property type="project" value="InterPro"/>
</dbReference>
<gene>
    <name evidence="8" type="ORF">PGRI_083570</name>
</gene>
<comment type="similarity">
    <text evidence="1">Belongs to the glycosyl hydrolase 3 family.</text>
</comment>
<feature type="chain" id="PRO_5007800816" evidence="6">
    <location>
        <begin position="22"/>
        <end position="360"/>
    </location>
</feature>
<dbReference type="Pfam" id="PF00933">
    <property type="entry name" value="Glyco_hydro_3"/>
    <property type="match status" value="1"/>
</dbReference>
<evidence type="ECO:0000256" key="4">
    <source>
        <dbReference type="ARBA" id="ARBA00023277"/>
    </source>
</evidence>
<dbReference type="SUPFAM" id="SSF51445">
    <property type="entry name" value="(Trans)glycosidases"/>
    <property type="match status" value="1"/>
</dbReference>
<dbReference type="OrthoDB" id="416222at2759"/>
<dbReference type="GO" id="GO:0009254">
    <property type="term" value="P:peptidoglycan turnover"/>
    <property type="evidence" value="ECO:0007669"/>
    <property type="project" value="TreeGrafter"/>
</dbReference>
<keyword evidence="2 8" id="KW-0378">Hydrolase</keyword>
<evidence type="ECO:0000313" key="8">
    <source>
        <dbReference type="EMBL" id="KXG52073.1"/>
    </source>
</evidence>
<dbReference type="PANTHER" id="PTHR30480:SF14">
    <property type="entry name" value="HYDROLASE, PUTATIVE (AFU_ORTHOLOGUE AFUA_4G13770)-RELATED"/>
    <property type="match status" value="1"/>
</dbReference>
<keyword evidence="5" id="KW-0326">Glycosidase</keyword>
<dbReference type="Proteomes" id="UP000070168">
    <property type="component" value="Unassembled WGS sequence"/>
</dbReference>
<feature type="signal peptide" evidence="6">
    <location>
        <begin position="1"/>
        <end position="21"/>
    </location>
</feature>
<dbReference type="InterPro" id="IPR001764">
    <property type="entry name" value="Glyco_hydro_3_N"/>
</dbReference>
<dbReference type="STRING" id="5078.A0A135LSX6"/>
<keyword evidence="4" id="KW-0119">Carbohydrate metabolism</keyword>
<dbReference type="GO" id="GO:0005975">
    <property type="term" value="P:carbohydrate metabolic process"/>
    <property type="evidence" value="ECO:0007669"/>
    <property type="project" value="InterPro"/>
</dbReference>
<dbReference type="InterPro" id="IPR036962">
    <property type="entry name" value="Glyco_hydro_3_N_sf"/>
</dbReference>
<comment type="caution">
    <text evidence="8">The sequence shown here is derived from an EMBL/GenBank/DDBJ whole genome shotgun (WGS) entry which is preliminary data.</text>
</comment>
<proteinExistence type="inferred from homology"/>
<dbReference type="PANTHER" id="PTHR30480">
    <property type="entry name" value="BETA-HEXOSAMINIDASE-RELATED"/>
    <property type="match status" value="1"/>
</dbReference>
<dbReference type="InterPro" id="IPR050226">
    <property type="entry name" value="NagZ_Beta-hexosaminidase"/>
</dbReference>
<keyword evidence="6" id="KW-0732">Signal</keyword>
<dbReference type="AlphaFoldDB" id="A0A135LSX6"/>
<dbReference type="RefSeq" id="XP_040650609.1">
    <property type="nucleotide sequence ID" value="XM_040796071.1"/>
</dbReference>
<keyword evidence="9" id="KW-1185">Reference proteome</keyword>
<protein>
    <submittedName>
        <fullName evidence="8">Glycoside hydrolase, superfamily</fullName>
    </submittedName>
</protein>
<dbReference type="GeneID" id="63711371"/>
<keyword evidence="3" id="KW-0325">Glycoprotein</keyword>
<accession>A0A135LSX6</accession>
<sequence>MKFSTQFLLPFFLALAPSALAASPSDLQAQIGHHVIFSYAGVEPPAHLLGLIKEGKVGGIILFGENVDDNLVATVDNLQEIYKQSPYYSGSPLFIMTDQEGGKVRRLAGGPEESAKQIGQSADPEAAATQMGKDAATTLEAFKNNVNLAPVLDVYREAGDFADSAERSFSNSSRVVATCGSAFIAAQQSTNIIASAKHFPGLGAAHAGENTDMKPVTIDLTVEELRKVDMAPYRDAIAAGVDMVMTSWAIYPALDPTYPSGLSKTIIQNELRGRLGFKGVTITDAIEAGSLEPFGDQATRGLMAAQAGVDLLLAAKRDVTQGEEIYNALAAALQDGSLDEAAFAAATERILEVRKKLVLV</sequence>
<name>A0A135LSX6_PENPA</name>
<dbReference type="InterPro" id="IPR017853">
    <property type="entry name" value="GH"/>
</dbReference>
<evidence type="ECO:0000313" key="9">
    <source>
        <dbReference type="Proteomes" id="UP000070168"/>
    </source>
</evidence>
<evidence type="ECO:0000256" key="5">
    <source>
        <dbReference type="ARBA" id="ARBA00023295"/>
    </source>
</evidence>
<evidence type="ECO:0000256" key="6">
    <source>
        <dbReference type="SAM" id="SignalP"/>
    </source>
</evidence>
<dbReference type="OMA" id="WQMAAEM"/>
<feature type="domain" description="Glycoside hydrolase family 3 N-terminal" evidence="7">
    <location>
        <begin position="50"/>
        <end position="353"/>
    </location>
</feature>
<dbReference type="Gene3D" id="3.20.20.300">
    <property type="entry name" value="Glycoside hydrolase, family 3, N-terminal domain"/>
    <property type="match status" value="1"/>
</dbReference>
<dbReference type="EMBL" id="LHQR01000027">
    <property type="protein sequence ID" value="KXG52073.1"/>
    <property type="molecule type" value="Genomic_DNA"/>
</dbReference>
<evidence type="ECO:0000256" key="2">
    <source>
        <dbReference type="ARBA" id="ARBA00022801"/>
    </source>
</evidence>
<evidence type="ECO:0000259" key="7">
    <source>
        <dbReference type="Pfam" id="PF00933"/>
    </source>
</evidence>
<evidence type="ECO:0000256" key="1">
    <source>
        <dbReference type="ARBA" id="ARBA00005336"/>
    </source>
</evidence>
<reference evidence="8 9" key="1">
    <citation type="journal article" date="2016" name="BMC Genomics">
        <title>Genome sequencing and secondary metabolism of the postharvest pathogen Penicillium griseofulvum.</title>
        <authorList>
            <person name="Banani H."/>
            <person name="Marcet-Houben M."/>
            <person name="Ballester A.R."/>
            <person name="Abbruscato P."/>
            <person name="Gonzalez-Candelas L."/>
            <person name="Gabaldon T."/>
            <person name="Spadaro D."/>
        </authorList>
    </citation>
    <scope>NUCLEOTIDE SEQUENCE [LARGE SCALE GENOMIC DNA]</scope>
    <source>
        <strain evidence="8 9">PG3</strain>
    </source>
</reference>